<dbReference type="InterPro" id="IPR001206">
    <property type="entry name" value="Diacylglycerol_kinase_cat_dom"/>
</dbReference>
<dbReference type="Gene3D" id="3.40.50.10330">
    <property type="entry name" value="Probable inorganic polyphosphate/atp-NAD kinase, domain 1"/>
    <property type="match status" value="1"/>
</dbReference>
<dbReference type="Pfam" id="PF00781">
    <property type="entry name" value="DAGK_cat"/>
    <property type="match status" value="1"/>
</dbReference>
<evidence type="ECO:0000256" key="4">
    <source>
        <dbReference type="ARBA" id="ARBA00022741"/>
    </source>
</evidence>
<protein>
    <submittedName>
        <fullName evidence="10">Diacylglycerol kinase family lipid kinase</fullName>
    </submittedName>
</protein>
<dbReference type="Pfam" id="PF19279">
    <property type="entry name" value="YegS_C"/>
    <property type="match status" value="1"/>
</dbReference>
<organism evidence="10 11">
    <name type="scientific">Citricoccus muralis</name>
    <dbReference type="NCBI Taxonomy" id="169134"/>
    <lineage>
        <taxon>Bacteria</taxon>
        <taxon>Bacillati</taxon>
        <taxon>Actinomycetota</taxon>
        <taxon>Actinomycetes</taxon>
        <taxon>Micrococcales</taxon>
        <taxon>Micrococcaceae</taxon>
        <taxon>Citricoccus</taxon>
    </lineage>
</organism>
<keyword evidence="5 10" id="KW-0418">Kinase</keyword>
<evidence type="ECO:0000256" key="5">
    <source>
        <dbReference type="ARBA" id="ARBA00022777"/>
    </source>
</evidence>
<evidence type="ECO:0000256" key="7">
    <source>
        <dbReference type="ARBA" id="ARBA00023209"/>
    </source>
</evidence>
<keyword evidence="7" id="KW-0444">Lipid biosynthesis</keyword>
<accession>A0ABY8H6I3</accession>
<evidence type="ECO:0000256" key="6">
    <source>
        <dbReference type="ARBA" id="ARBA00022840"/>
    </source>
</evidence>
<dbReference type="InterPro" id="IPR016064">
    <property type="entry name" value="NAD/diacylglycerol_kinase_sf"/>
</dbReference>
<feature type="domain" description="DAGKc" evidence="9">
    <location>
        <begin position="64"/>
        <end position="194"/>
    </location>
</feature>
<evidence type="ECO:0000313" key="11">
    <source>
        <dbReference type="Proteomes" id="UP001219037"/>
    </source>
</evidence>
<dbReference type="SUPFAM" id="SSF111331">
    <property type="entry name" value="NAD kinase/diacylglycerol kinase-like"/>
    <property type="match status" value="1"/>
</dbReference>
<dbReference type="PANTHER" id="PTHR12358">
    <property type="entry name" value="SPHINGOSINE KINASE"/>
    <property type="match status" value="1"/>
</dbReference>
<dbReference type="PROSITE" id="PS50146">
    <property type="entry name" value="DAGK"/>
    <property type="match status" value="1"/>
</dbReference>
<evidence type="ECO:0000256" key="3">
    <source>
        <dbReference type="ARBA" id="ARBA00022679"/>
    </source>
</evidence>
<evidence type="ECO:0000313" key="10">
    <source>
        <dbReference type="EMBL" id="WFP16748.1"/>
    </source>
</evidence>
<comment type="similarity">
    <text evidence="2">Belongs to the diacylglycerol/lipid kinase family.</text>
</comment>
<evidence type="ECO:0000256" key="8">
    <source>
        <dbReference type="ARBA" id="ARBA00023264"/>
    </source>
</evidence>
<sequence>MSAEMILAVVALSLILLLLVTVVVLSVQLRRQAHLVHRLMEGLDSVSLQVQTISSVPSVARSLDPAQKVALILNPVKPHAADTRRQVEVTARVAGMPAVMVYETTETDPGTAMAEQALADGATVVLAAGGDGTVRRVAEVLAGTEASLGILPLGTGNLLARNLHLPIADMEQCITIALQGHHRAIDTVSIRLANQDGSVQRTAFTVIAGVGYDAEIMDTTNDTLKQHAGWLAYGEAGMRQLAGKRKEISVSLDGGPLQRYQVRSVMVANCGLLTGGINFVPHAVIDDGLLDVVLLSPRHVVDWLRIAGKTLLKSRRKLPVLESHQATQCKIVLHEPMTSQLDGDASGQVREISARVQPESLRVQVPERPSSSVTQA</sequence>
<keyword evidence="6" id="KW-0067">ATP-binding</keyword>
<dbReference type="InterPro" id="IPR017438">
    <property type="entry name" value="ATP-NAD_kinase_N"/>
</dbReference>
<dbReference type="Gene3D" id="2.60.200.40">
    <property type="match status" value="1"/>
</dbReference>
<evidence type="ECO:0000256" key="1">
    <source>
        <dbReference type="ARBA" id="ARBA00001946"/>
    </source>
</evidence>
<gene>
    <name evidence="10" type="ORF">P8192_01055</name>
</gene>
<keyword evidence="4" id="KW-0547">Nucleotide-binding</keyword>
<dbReference type="GO" id="GO:0016301">
    <property type="term" value="F:kinase activity"/>
    <property type="evidence" value="ECO:0007669"/>
    <property type="project" value="UniProtKB-KW"/>
</dbReference>
<comment type="cofactor">
    <cofactor evidence="1">
        <name>Mg(2+)</name>
        <dbReference type="ChEBI" id="CHEBI:18420"/>
    </cofactor>
</comment>
<reference evidence="10 11" key="1">
    <citation type="submission" date="2023-04" db="EMBL/GenBank/DDBJ databases">
        <title>Funneling lignin-derived compounds into biodiesel using alkali-halophilic Citricoccus sp. P2.</title>
        <authorList>
            <person name="Luo C.-B."/>
        </authorList>
    </citation>
    <scope>NUCLEOTIDE SEQUENCE [LARGE SCALE GENOMIC DNA]</scope>
    <source>
        <strain evidence="10 11">P2</strain>
    </source>
</reference>
<name>A0ABY8H6I3_9MICC</name>
<keyword evidence="3" id="KW-0808">Transferase</keyword>
<evidence type="ECO:0000259" key="9">
    <source>
        <dbReference type="PROSITE" id="PS50146"/>
    </source>
</evidence>
<keyword evidence="8" id="KW-1208">Phospholipid metabolism</keyword>
<dbReference type="InterPro" id="IPR050187">
    <property type="entry name" value="Lipid_Phosphate_FormReg"/>
</dbReference>
<dbReference type="EMBL" id="CP121252">
    <property type="protein sequence ID" value="WFP16748.1"/>
    <property type="molecule type" value="Genomic_DNA"/>
</dbReference>
<evidence type="ECO:0000256" key="2">
    <source>
        <dbReference type="ARBA" id="ARBA00005983"/>
    </source>
</evidence>
<keyword evidence="7" id="KW-0443">Lipid metabolism</keyword>
<keyword evidence="7" id="KW-0594">Phospholipid biosynthesis</keyword>
<dbReference type="SMART" id="SM00046">
    <property type="entry name" value="DAGKc"/>
    <property type="match status" value="1"/>
</dbReference>
<keyword evidence="11" id="KW-1185">Reference proteome</keyword>
<proteinExistence type="inferred from homology"/>
<dbReference type="PANTHER" id="PTHR12358:SF54">
    <property type="entry name" value="SPHINGOSINE KINASE RELATED PROTEIN"/>
    <property type="match status" value="1"/>
</dbReference>
<dbReference type="InterPro" id="IPR045540">
    <property type="entry name" value="YegS/DAGK_C"/>
</dbReference>
<dbReference type="RefSeq" id="WP_278157845.1">
    <property type="nucleotide sequence ID" value="NZ_CP121252.1"/>
</dbReference>
<dbReference type="Proteomes" id="UP001219037">
    <property type="component" value="Chromosome"/>
</dbReference>